<reference evidence="2 3" key="1">
    <citation type="journal article" date="2015" name="PLoS ONE">
        <title>Genome Sequence of Bacillus endophyticus and Analysis of Its Companion Mechanism in the Ketogulonigenium vulgare-Bacillus Strain Consortium.</title>
        <authorList>
            <person name="Jia N."/>
            <person name="Du J."/>
            <person name="Ding M.Z."/>
            <person name="Gao F."/>
            <person name="Yuan Y.J."/>
        </authorList>
    </citation>
    <scope>NUCLEOTIDE SEQUENCE [LARGE SCALE GENOMIC DNA]</scope>
    <source>
        <strain evidence="2 3">Hbe603</strain>
    </source>
</reference>
<protein>
    <recommendedName>
        <fullName evidence="1">PLD phosphodiesterase domain-containing protein</fullName>
    </recommendedName>
</protein>
<feature type="domain" description="PLD phosphodiesterase" evidence="1">
    <location>
        <begin position="313"/>
        <end position="340"/>
    </location>
</feature>
<keyword evidence="3" id="KW-1185">Reference proteome</keyword>
<dbReference type="Gene3D" id="3.30.870.10">
    <property type="entry name" value="Endonuclease Chain A"/>
    <property type="match status" value="2"/>
</dbReference>
<dbReference type="Pfam" id="PF13091">
    <property type="entry name" value="PLDc_2"/>
    <property type="match status" value="2"/>
</dbReference>
<reference evidence="3" key="2">
    <citation type="submission" date="2015-06" db="EMBL/GenBank/DDBJ databases">
        <title>Genome Sequence of Bacillus endophyticus and Analysis of its Companion Mechanism in the Ketogulonigenium vulgare-Bacillus strain Consortium.</title>
        <authorList>
            <person name="Jia N."/>
            <person name="Du J."/>
            <person name="Ding M.-Z."/>
            <person name="Gao F."/>
            <person name="Yuan Y.-J."/>
        </authorList>
    </citation>
    <scope>NUCLEOTIDE SEQUENCE [LARGE SCALE GENOMIC DNA]</scope>
    <source>
        <strain evidence="3">Hbe603</strain>
    </source>
</reference>
<evidence type="ECO:0000259" key="1">
    <source>
        <dbReference type="PROSITE" id="PS50035"/>
    </source>
</evidence>
<dbReference type="SMART" id="SM00155">
    <property type="entry name" value="PLDc"/>
    <property type="match status" value="2"/>
</dbReference>
<feature type="domain" description="PLD phosphodiesterase" evidence="1">
    <location>
        <begin position="141"/>
        <end position="168"/>
    </location>
</feature>
<accession>A0A0H4KRQ9</accession>
<dbReference type="InterPro" id="IPR001736">
    <property type="entry name" value="PLipase_D/transphosphatidylase"/>
</dbReference>
<dbReference type="CDD" id="cd09110">
    <property type="entry name" value="PLDc_CLS_1"/>
    <property type="match status" value="1"/>
</dbReference>
<dbReference type="PATRIC" id="fig|135735.6.peg.3138"/>
<sequence length="400" mass="46209">MKRSAVALLILLALLLIMIKDVQQGQKHYTETHPAWETPVYTGNISLYKKGQTLFPALFQDIKKAKSSVYLHFYILRNDALTKRLFSLLKEKATQGLNVCLSVDLIGGHELTRESIEQLKKANVKVSFSRKISAAHPFYSAHHRNHRRIAVIDSSIGYVGGFNVGEEYLGHEKKLGKWHDYHVRITGEGINTLEKQFLLDWKEDRKESILPPSSHNIVKGGETSYRFLFTSGSGMENRMRKWIKKANSSFFIATPYFLPPRSIMNELEQALKRGVHVTILVPEKTDARLFARPPSYQKLKMLVDKGANVYVYNHGFFHGKVLVKDEEFVDIGTANGDSRSFFLNDESNCIIYDKQFIQKIKNSLKKDIENSKHVDQSYFESLPFWNKWFQNAPEFLQYYF</sequence>
<dbReference type="EMBL" id="CP011974">
    <property type="protein sequence ID" value="AKO95114.1"/>
    <property type="molecule type" value="Genomic_DNA"/>
</dbReference>
<dbReference type="SUPFAM" id="SSF56024">
    <property type="entry name" value="Phospholipase D/nuclease"/>
    <property type="match status" value="2"/>
</dbReference>
<dbReference type="KEGG" id="beo:BEH_14835"/>
<dbReference type="GO" id="GO:0032049">
    <property type="term" value="P:cardiolipin biosynthetic process"/>
    <property type="evidence" value="ECO:0007669"/>
    <property type="project" value="UniProtKB-ARBA"/>
</dbReference>
<gene>
    <name evidence="2" type="ORF">BEH_14835</name>
</gene>
<dbReference type="InterPro" id="IPR025202">
    <property type="entry name" value="PLD-like_dom"/>
</dbReference>
<name>A0A0H4KRQ9_9BACI</name>
<dbReference type="PANTHER" id="PTHR21248:SF7">
    <property type="entry name" value="MINOR CARDIOLIPIN SYNTHASE CLSB"/>
    <property type="match status" value="1"/>
</dbReference>
<proteinExistence type="predicted"/>
<dbReference type="PROSITE" id="PS50035">
    <property type="entry name" value="PLD"/>
    <property type="match status" value="2"/>
</dbReference>
<dbReference type="GO" id="GO:0030572">
    <property type="term" value="F:phosphatidyltransferase activity"/>
    <property type="evidence" value="ECO:0007669"/>
    <property type="project" value="UniProtKB-ARBA"/>
</dbReference>
<evidence type="ECO:0000313" key="2">
    <source>
        <dbReference type="EMBL" id="AKO95114.1"/>
    </source>
</evidence>
<dbReference type="Proteomes" id="UP000036202">
    <property type="component" value="Chromosome"/>
</dbReference>
<organism evidence="2 3">
    <name type="scientific">Priestia filamentosa</name>
    <dbReference type="NCBI Taxonomy" id="1402861"/>
    <lineage>
        <taxon>Bacteria</taxon>
        <taxon>Bacillati</taxon>
        <taxon>Bacillota</taxon>
        <taxon>Bacilli</taxon>
        <taxon>Bacillales</taxon>
        <taxon>Bacillaceae</taxon>
        <taxon>Priestia</taxon>
    </lineage>
</organism>
<dbReference type="CDD" id="cd09112">
    <property type="entry name" value="PLDc_CLS_2"/>
    <property type="match status" value="1"/>
</dbReference>
<dbReference type="AlphaFoldDB" id="A0A0H4KRQ9"/>
<evidence type="ECO:0000313" key="3">
    <source>
        <dbReference type="Proteomes" id="UP000036202"/>
    </source>
</evidence>
<dbReference type="PANTHER" id="PTHR21248">
    <property type="entry name" value="CARDIOLIPIN SYNTHASE"/>
    <property type="match status" value="1"/>
</dbReference>